<feature type="region of interest" description="Disordered" evidence="1">
    <location>
        <begin position="103"/>
        <end position="141"/>
    </location>
</feature>
<dbReference type="PANTHER" id="PTHR34599">
    <property type="entry name" value="PEROXIDASE-RELATED"/>
    <property type="match status" value="1"/>
</dbReference>
<evidence type="ECO:0000256" key="1">
    <source>
        <dbReference type="SAM" id="MobiDB-lite"/>
    </source>
</evidence>
<dbReference type="Pfam" id="PF00404">
    <property type="entry name" value="Dockerin_1"/>
    <property type="match status" value="1"/>
</dbReference>
<dbReference type="InterPro" id="IPR036439">
    <property type="entry name" value="Dockerin_dom_sf"/>
</dbReference>
<dbReference type="InterPro" id="IPR052559">
    <property type="entry name" value="V-haloperoxidase"/>
</dbReference>
<protein>
    <recommendedName>
        <fullName evidence="2">Planctomycete extracellular domain-containing protein</fullName>
    </recommendedName>
</protein>
<evidence type="ECO:0000259" key="2">
    <source>
        <dbReference type="Pfam" id="PF07595"/>
    </source>
</evidence>
<proteinExistence type="predicted"/>
<dbReference type="Gene3D" id="1.10.606.20">
    <property type="match status" value="1"/>
</dbReference>
<keyword evidence="4" id="KW-1185">Reference proteome</keyword>
<dbReference type="InterPro" id="IPR002105">
    <property type="entry name" value="Dockerin_1_rpt"/>
</dbReference>
<dbReference type="SUPFAM" id="SSF63446">
    <property type="entry name" value="Type I dockerin domain"/>
    <property type="match status" value="1"/>
</dbReference>
<feature type="compositionally biased region" description="Low complexity" evidence="1">
    <location>
        <begin position="113"/>
        <end position="122"/>
    </location>
</feature>
<evidence type="ECO:0000313" key="3">
    <source>
        <dbReference type="EMBL" id="GAA5507433.1"/>
    </source>
</evidence>
<dbReference type="SUPFAM" id="SSF48317">
    <property type="entry name" value="Acid phosphatase/Vanadium-dependent haloperoxidase"/>
    <property type="match status" value="1"/>
</dbReference>
<organism evidence="3 4">
    <name type="scientific">Novipirellula caenicola</name>
    <dbReference type="NCBI Taxonomy" id="1536901"/>
    <lineage>
        <taxon>Bacteria</taxon>
        <taxon>Pseudomonadati</taxon>
        <taxon>Planctomycetota</taxon>
        <taxon>Planctomycetia</taxon>
        <taxon>Pirellulales</taxon>
        <taxon>Pirellulaceae</taxon>
        <taxon>Novipirellula</taxon>
    </lineage>
</organism>
<reference evidence="3 4" key="1">
    <citation type="submission" date="2024-02" db="EMBL/GenBank/DDBJ databases">
        <title>Rhodopirellula caenicola NBRC 110016.</title>
        <authorList>
            <person name="Ichikawa N."/>
            <person name="Katano-Makiyama Y."/>
            <person name="Hidaka K."/>
        </authorList>
    </citation>
    <scope>NUCLEOTIDE SEQUENCE [LARGE SCALE GENOMIC DNA]</scope>
    <source>
        <strain evidence="3 4">NBRC 110016</strain>
    </source>
</reference>
<dbReference type="InterPro" id="IPR011506">
    <property type="entry name" value="Planctomycete_extracellular"/>
</dbReference>
<dbReference type="Proteomes" id="UP001416858">
    <property type="component" value="Unassembled WGS sequence"/>
</dbReference>
<feature type="region of interest" description="Disordered" evidence="1">
    <location>
        <begin position="570"/>
        <end position="601"/>
    </location>
</feature>
<feature type="compositionally biased region" description="Polar residues" evidence="1">
    <location>
        <begin position="57"/>
        <end position="72"/>
    </location>
</feature>
<sequence length="617" mass="66708">MSKKRLKTRRRLRAESLETRQLLAANIFHNELMPEDVNEDGQISALDALTVINEMNRQSQGTGSLDGQSSAAGSGRMTDVNNDGRNTALDALMVINRLNRERGNFGNDDFGNETPTETPTETPSDETDNQNSDEIDDTVADESSDVVLAWNDLFGEILGDTDGSLQTPGYASRSMAMLNLAIYDAVGIATDGDDANTFYDYAIDIGNNTELSAEVAASQAAYTVLSSLYPDQQETLNAFLQTSLAGTETSRSTEASLAIGSEIGETILAIRANDGSDVIGVYEYTDEAGYFQPDPLNPDVPAWGPAWGEVDTFAIDSTDDFVPESPPELTSEAYAEAYNEVLELGSIDSEVRTEDQTEAGLFWAYDRQGLGTPLALYNDVLIQIAEQQGNTMEENAALFAQASVAMADAAIVAWDTKFSEEFWRPVTAIQAGDDDGNDLTEGDADWVALGAPNGEDLSGFTPQFPTYISGHATFGGALFTTLQEFYGTDDIAFELTSEELEVLLENPELQEAYGIELDDATRSFDSFSEAMAENGRSRVYLGIHFNFDDTVGQEVGSAIATSVASEFSAAATDDTSESDNDKPKDRNNGQPQDNQDRAKLNRIASVDAALADEGFLF</sequence>
<feature type="compositionally biased region" description="Acidic residues" evidence="1">
    <location>
        <begin position="123"/>
        <end position="141"/>
    </location>
</feature>
<dbReference type="PANTHER" id="PTHR34599:SF1">
    <property type="entry name" value="PHOSPHATIDIC ACID PHOSPHATASE TYPE 2_HALOPEROXIDASE DOMAIN-CONTAINING PROTEIN"/>
    <property type="match status" value="1"/>
</dbReference>
<dbReference type="InterPro" id="IPR036938">
    <property type="entry name" value="PAP2/HPO_sf"/>
</dbReference>
<dbReference type="EMBL" id="BAABRO010000005">
    <property type="protein sequence ID" value="GAA5507433.1"/>
    <property type="molecule type" value="Genomic_DNA"/>
</dbReference>
<dbReference type="RefSeq" id="WP_345684294.1">
    <property type="nucleotide sequence ID" value="NZ_BAABRO010000005.1"/>
</dbReference>
<feature type="region of interest" description="Disordered" evidence="1">
    <location>
        <begin position="57"/>
        <end position="84"/>
    </location>
</feature>
<accession>A0ABP9VQI0</accession>
<dbReference type="Pfam" id="PF07595">
    <property type="entry name" value="Planc_extracel"/>
    <property type="match status" value="1"/>
</dbReference>
<gene>
    <name evidence="3" type="ORF">Rcae01_02889</name>
</gene>
<feature type="domain" description="Planctomycete extracellular" evidence="2">
    <location>
        <begin position="8"/>
        <end position="27"/>
    </location>
</feature>
<dbReference type="CDD" id="cd03398">
    <property type="entry name" value="PAP2_haloperoxidase"/>
    <property type="match status" value="1"/>
</dbReference>
<dbReference type="Gene3D" id="1.10.1330.10">
    <property type="entry name" value="Dockerin domain"/>
    <property type="match status" value="1"/>
</dbReference>
<evidence type="ECO:0000313" key="4">
    <source>
        <dbReference type="Proteomes" id="UP001416858"/>
    </source>
</evidence>
<comment type="caution">
    <text evidence="3">The sequence shown here is derived from an EMBL/GenBank/DDBJ whole genome shotgun (WGS) entry which is preliminary data.</text>
</comment>
<name>A0ABP9VQI0_9BACT</name>